<evidence type="ECO:0000256" key="1">
    <source>
        <dbReference type="SAM" id="MobiDB-lite"/>
    </source>
</evidence>
<dbReference type="RefSeq" id="WP_021209923.1">
    <property type="nucleotide sequence ID" value="NZ_JAETZY010000001.1"/>
</dbReference>
<feature type="compositionally biased region" description="Low complexity" evidence="1">
    <location>
        <begin position="113"/>
        <end position="123"/>
    </location>
</feature>
<dbReference type="EMBL" id="POUW01000013">
    <property type="protein sequence ID" value="PNG03090.1"/>
    <property type="molecule type" value="Genomic_DNA"/>
</dbReference>
<dbReference type="Proteomes" id="UP000235897">
    <property type="component" value="Unassembled WGS sequence"/>
</dbReference>
<feature type="region of interest" description="Disordered" evidence="1">
    <location>
        <begin position="113"/>
        <end position="134"/>
    </location>
</feature>
<dbReference type="AlphaFoldDB" id="A0A2N8SKS4"/>
<sequence length="253" mass="26435">MKTTGLLDQLLKSGQDLLQKQQGSVARPGNAKSGGSLGDMLSGAGGPLGSLLGGSGGAGRGALATGALGMLLGSRGGRRLGGKVVTYGGLAALGMLAYKAYGNWQAQQVQQQGGAAQANATQAEPKTVDRLPPDQAEEHSRGILKALVAAAKADGHVDDQERKMIEAELAQLTDDPELQRWLEAELNKPLDPVDVAAAATTPEMASEMYLASVLMVDEEQFMERAYLDELARQLKLDAQLKAELESQVRGVSA</sequence>
<dbReference type="InterPro" id="IPR029024">
    <property type="entry name" value="TerB-like"/>
</dbReference>
<protein>
    <submittedName>
        <fullName evidence="2">DUF533 domain-containing protein</fullName>
    </submittedName>
</protein>
<name>A0A2N8SKS4_STUST</name>
<proteinExistence type="predicted"/>
<evidence type="ECO:0000313" key="2">
    <source>
        <dbReference type="EMBL" id="PNG03090.1"/>
    </source>
</evidence>
<evidence type="ECO:0000313" key="3">
    <source>
        <dbReference type="Proteomes" id="UP000235897"/>
    </source>
</evidence>
<comment type="caution">
    <text evidence="2">The sequence shown here is derived from an EMBL/GenBank/DDBJ whole genome shotgun (WGS) entry which is preliminary data.</text>
</comment>
<feature type="region of interest" description="Disordered" evidence="1">
    <location>
        <begin position="19"/>
        <end position="38"/>
    </location>
</feature>
<dbReference type="CDD" id="cd07178">
    <property type="entry name" value="terB_like_YebE"/>
    <property type="match status" value="1"/>
</dbReference>
<accession>A0A2N8SKS4</accession>
<dbReference type="Gene3D" id="1.10.3680.10">
    <property type="entry name" value="TerB-like"/>
    <property type="match status" value="1"/>
</dbReference>
<dbReference type="OrthoDB" id="5459344at2"/>
<organism evidence="2 3">
    <name type="scientific">Stutzerimonas stutzeri</name>
    <name type="common">Pseudomonas stutzeri</name>
    <dbReference type="NCBI Taxonomy" id="316"/>
    <lineage>
        <taxon>Bacteria</taxon>
        <taxon>Pseudomonadati</taxon>
        <taxon>Pseudomonadota</taxon>
        <taxon>Gammaproteobacteria</taxon>
        <taxon>Pseudomonadales</taxon>
        <taxon>Pseudomonadaceae</taxon>
        <taxon>Stutzerimonas</taxon>
    </lineage>
</organism>
<dbReference type="SUPFAM" id="SSF158682">
    <property type="entry name" value="TerB-like"/>
    <property type="match status" value="1"/>
</dbReference>
<dbReference type="Pfam" id="PF04391">
    <property type="entry name" value="DUF533"/>
    <property type="match status" value="1"/>
</dbReference>
<reference evidence="2 3" key="1">
    <citation type="submission" date="2018-01" db="EMBL/GenBank/DDBJ databases">
        <title>Denitrification phenotypes of diverse strains of Pseudomonas stutzeri.</title>
        <authorList>
            <person name="Milligan D.A."/>
            <person name="Bergaust L."/>
            <person name="Bakken L.R."/>
            <person name="Frostegard A."/>
        </authorList>
    </citation>
    <scope>NUCLEOTIDE SEQUENCE [LARGE SCALE GENOMIC DNA]</scope>
    <source>
        <strain evidence="2 3">28a3</strain>
    </source>
</reference>
<gene>
    <name evidence="2" type="ORF">CXL00_22445</name>
</gene>
<dbReference type="InterPro" id="IPR007486">
    <property type="entry name" value="YebE"/>
</dbReference>